<dbReference type="Proteomes" id="UP000254602">
    <property type="component" value="Unassembled WGS sequence"/>
</dbReference>
<gene>
    <name evidence="2" type="ORF">NCTC7914_03467</name>
</gene>
<proteinExistence type="predicted"/>
<dbReference type="AlphaFoldDB" id="A0A379KPC5"/>
<dbReference type="GO" id="GO:0016747">
    <property type="term" value="F:acyltransferase activity, transferring groups other than amino-acyl groups"/>
    <property type="evidence" value="ECO:0007669"/>
    <property type="project" value="InterPro"/>
</dbReference>
<dbReference type="Pfam" id="PF00583">
    <property type="entry name" value="Acetyltransf_1"/>
    <property type="match status" value="1"/>
</dbReference>
<dbReference type="Gene3D" id="3.40.630.30">
    <property type="match status" value="1"/>
</dbReference>
<organism evidence="2 3">
    <name type="scientific">Pseudomonas putida</name>
    <name type="common">Arthrobacter siderocapsulatus</name>
    <dbReference type="NCBI Taxonomy" id="303"/>
    <lineage>
        <taxon>Bacteria</taxon>
        <taxon>Pseudomonadati</taxon>
        <taxon>Pseudomonadota</taxon>
        <taxon>Gammaproteobacteria</taxon>
        <taxon>Pseudomonadales</taxon>
        <taxon>Pseudomonadaceae</taxon>
        <taxon>Pseudomonas</taxon>
    </lineage>
</organism>
<dbReference type="InterPro" id="IPR000182">
    <property type="entry name" value="GNAT_dom"/>
</dbReference>
<evidence type="ECO:0000313" key="3">
    <source>
        <dbReference type="Proteomes" id="UP000254602"/>
    </source>
</evidence>
<dbReference type="CDD" id="cd04301">
    <property type="entry name" value="NAT_SF"/>
    <property type="match status" value="1"/>
</dbReference>
<reference evidence="2 3" key="1">
    <citation type="submission" date="2018-06" db="EMBL/GenBank/DDBJ databases">
        <authorList>
            <consortium name="Pathogen Informatics"/>
            <person name="Doyle S."/>
        </authorList>
    </citation>
    <scope>NUCLEOTIDE SEQUENCE [LARGE SCALE GENOMIC DNA]</scope>
    <source>
        <strain evidence="2 3">NCTC7914</strain>
    </source>
</reference>
<sequence length="182" mass="20306">MNKQLLEPEDTSEHWVDTLADGTAVLIRPLRDDDHERDSRFVSTISHEARRFRLLAGLSGGLPALDAQLMPVDGHQRMAYVALAHDNGQLHQLGVSRYAAIPGSHNCECAVAVGEQWQRKGLGKLLLQHLIEAARRNGYQCMVSRDLSNNYAMHRLTKALGFTSRYLGGDVSEILHELDLRA</sequence>
<protein>
    <submittedName>
        <fullName evidence="2">N-acetyltransferase GCN5</fullName>
    </submittedName>
</protein>
<accession>A0A379KPC5</accession>
<dbReference type="EMBL" id="UGUY01000001">
    <property type="protein sequence ID" value="SUD69325.1"/>
    <property type="molecule type" value="Genomic_DNA"/>
</dbReference>
<feature type="domain" description="N-acetyltransferase" evidence="1">
    <location>
        <begin position="25"/>
        <end position="181"/>
    </location>
</feature>
<evidence type="ECO:0000313" key="2">
    <source>
        <dbReference type="EMBL" id="SUD69325.1"/>
    </source>
</evidence>
<keyword evidence="2" id="KW-0808">Transferase</keyword>
<dbReference type="PROSITE" id="PS51186">
    <property type="entry name" value="GNAT"/>
    <property type="match status" value="1"/>
</dbReference>
<evidence type="ECO:0000259" key="1">
    <source>
        <dbReference type="PROSITE" id="PS51186"/>
    </source>
</evidence>
<dbReference type="RefSeq" id="WP_115274533.1">
    <property type="nucleotide sequence ID" value="NZ_UGUY01000001.1"/>
</dbReference>
<name>A0A379KPC5_PSEPU</name>
<dbReference type="SUPFAM" id="SSF55729">
    <property type="entry name" value="Acyl-CoA N-acyltransferases (Nat)"/>
    <property type="match status" value="1"/>
</dbReference>
<dbReference type="InterPro" id="IPR016181">
    <property type="entry name" value="Acyl_CoA_acyltransferase"/>
</dbReference>